<organism evidence="7 8">
    <name type="scientific">Lolium multiflorum</name>
    <name type="common">Italian ryegrass</name>
    <name type="synonym">Lolium perenne subsp. multiflorum</name>
    <dbReference type="NCBI Taxonomy" id="4521"/>
    <lineage>
        <taxon>Eukaryota</taxon>
        <taxon>Viridiplantae</taxon>
        <taxon>Streptophyta</taxon>
        <taxon>Embryophyta</taxon>
        <taxon>Tracheophyta</taxon>
        <taxon>Spermatophyta</taxon>
        <taxon>Magnoliopsida</taxon>
        <taxon>Liliopsida</taxon>
        <taxon>Poales</taxon>
        <taxon>Poaceae</taxon>
        <taxon>BOP clade</taxon>
        <taxon>Pooideae</taxon>
        <taxon>Poodae</taxon>
        <taxon>Poeae</taxon>
        <taxon>Poeae Chloroplast Group 2 (Poeae type)</taxon>
        <taxon>Loliodinae</taxon>
        <taxon>Loliinae</taxon>
        <taxon>Lolium</taxon>
    </lineage>
</organism>
<dbReference type="AlphaFoldDB" id="A0AAD8T222"/>
<feature type="domain" description="RING-type" evidence="6">
    <location>
        <begin position="143"/>
        <end position="181"/>
    </location>
</feature>
<dbReference type="SUPFAM" id="SSF57850">
    <property type="entry name" value="RING/U-box"/>
    <property type="match status" value="1"/>
</dbReference>
<dbReference type="GO" id="GO:0033768">
    <property type="term" value="C:SUMO-targeted ubiquitin ligase complex"/>
    <property type="evidence" value="ECO:0007669"/>
    <property type="project" value="TreeGrafter"/>
</dbReference>
<dbReference type="GO" id="GO:0061630">
    <property type="term" value="F:ubiquitin protein ligase activity"/>
    <property type="evidence" value="ECO:0007669"/>
    <property type="project" value="InterPro"/>
</dbReference>
<dbReference type="InterPro" id="IPR017907">
    <property type="entry name" value="Znf_RING_CS"/>
</dbReference>
<gene>
    <name evidence="7" type="ORF">QYE76_056381</name>
</gene>
<name>A0AAD8T222_LOLMU</name>
<keyword evidence="8" id="KW-1185">Reference proteome</keyword>
<dbReference type="InterPro" id="IPR013083">
    <property type="entry name" value="Znf_RING/FYVE/PHD"/>
</dbReference>
<dbReference type="GO" id="GO:0032183">
    <property type="term" value="F:SUMO binding"/>
    <property type="evidence" value="ECO:0007669"/>
    <property type="project" value="TreeGrafter"/>
</dbReference>
<feature type="region of interest" description="Disordered" evidence="5">
    <location>
        <begin position="33"/>
        <end position="72"/>
    </location>
</feature>
<dbReference type="Pfam" id="PF13923">
    <property type="entry name" value="zf-C3HC4_2"/>
    <property type="match status" value="1"/>
</dbReference>
<evidence type="ECO:0000256" key="3">
    <source>
        <dbReference type="ARBA" id="ARBA00022833"/>
    </source>
</evidence>
<feature type="compositionally biased region" description="Polar residues" evidence="5">
    <location>
        <begin position="39"/>
        <end position="48"/>
    </location>
</feature>
<comment type="caution">
    <text evidence="7">The sequence shown here is derived from an EMBL/GenBank/DDBJ whole genome shotgun (WGS) entry which is preliminary data.</text>
</comment>
<feature type="region of interest" description="Disordered" evidence="5">
    <location>
        <begin position="91"/>
        <end position="131"/>
    </location>
</feature>
<proteinExistence type="predicted"/>
<dbReference type="PANTHER" id="PTHR47094">
    <property type="entry name" value="ELFLESS, ISOFORM B"/>
    <property type="match status" value="1"/>
</dbReference>
<evidence type="ECO:0000256" key="1">
    <source>
        <dbReference type="ARBA" id="ARBA00022723"/>
    </source>
</evidence>
<evidence type="ECO:0000259" key="6">
    <source>
        <dbReference type="PROSITE" id="PS50089"/>
    </source>
</evidence>
<dbReference type="EMBL" id="JAUUTY010000003">
    <property type="protein sequence ID" value="KAK1668222.1"/>
    <property type="molecule type" value="Genomic_DNA"/>
</dbReference>
<evidence type="ECO:0000256" key="5">
    <source>
        <dbReference type="SAM" id="MobiDB-lite"/>
    </source>
</evidence>
<accession>A0AAD8T222</accession>
<dbReference type="PANTHER" id="PTHR47094:SF20">
    <property type="entry name" value="OS09G0504700 PROTEIN"/>
    <property type="match status" value="1"/>
</dbReference>
<dbReference type="Proteomes" id="UP001231189">
    <property type="component" value="Unassembled WGS sequence"/>
</dbReference>
<sequence length="199" mass="21752">MSTASGARCVCRRHSQDESADKVIVNLVSPAPGVASRRGVSTSHSGARTSPIDVEALDVSASQVPPRRRNPKIRRQPVTVVDLEVHATREDLSNNTGNKRQRASAVINISPETGEGSSLQPNKAVKTRKEPAKVAPKKPIFTCPVCWNKLEEPATTMCGHIFCTSCIKQAIQVQKKCPTCRKYLKLNNFHRIYLPNTAG</sequence>
<dbReference type="SMART" id="SM00184">
    <property type="entry name" value="RING"/>
    <property type="match status" value="1"/>
</dbReference>
<dbReference type="GO" id="GO:0140082">
    <property type="term" value="F:SUMO-ubiquitin ligase activity"/>
    <property type="evidence" value="ECO:0007669"/>
    <property type="project" value="TreeGrafter"/>
</dbReference>
<keyword evidence="3" id="KW-0862">Zinc</keyword>
<evidence type="ECO:0000313" key="7">
    <source>
        <dbReference type="EMBL" id="KAK1668222.1"/>
    </source>
</evidence>
<dbReference type="Gene3D" id="3.30.40.10">
    <property type="entry name" value="Zinc/RING finger domain, C3HC4 (zinc finger)"/>
    <property type="match status" value="1"/>
</dbReference>
<keyword evidence="1" id="KW-0479">Metal-binding</keyword>
<dbReference type="InterPro" id="IPR049627">
    <property type="entry name" value="SLX8"/>
</dbReference>
<dbReference type="PROSITE" id="PS00518">
    <property type="entry name" value="ZF_RING_1"/>
    <property type="match status" value="1"/>
</dbReference>
<evidence type="ECO:0000256" key="2">
    <source>
        <dbReference type="ARBA" id="ARBA00022771"/>
    </source>
</evidence>
<dbReference type="GO" id="GO:0006511">
    <property type="term" value="P:ubiquitin-dependent protein catabolic process"/>
    <property type="evidence" value="ECO:0007669"/>
    <property type="project" value="TreeGrafter"/>
</dbReference>
<dbReference type="InterPro" id="IPR001841">
    <property type="entry name" value="Znf_RING"/>
</dbReference>
<evidence type="ECO:0000256" key="4">
    <source>
        <dbReference type="PROSITE-ProRule" id="PRU00175"/>
    </source>
</evidence>
<protein>
    <recommendedName>
        <fullName evidence="6">RING-type domain-containing protein</fullName>
    </recommendedName>
</protein>
<dbReference type="PROSITE" id="PS50089">
    <property type="entry name" value="ZF_RING_2"/>
    <property type="match status" value="1"/>
</dbReference>
<evidence type="ECO:0000313" key="8">
    <source>
        <dbReference type="Proteomes" id="UP001231189"/>
    </source>
</evidence>
<reference evidence="7" key="1">
    <citation type="submission" date="2023-07" db="EMBL/GenBank/DDBJ databases">
        <title>A chromosome-level genome assembly of Lolium multiflorum.</title>
        <authorList>
            <person name="Chen Y."/>
            <person name="Copetti D."/>
            <person name="Kolliker R."/>
            <person name="Studer B."/>
        </authorList>
    </citation>
    <scope>NUCLEOTIDE SEQUENCE</scope>
    <source>
        <strain evidence="7">02402/16</strain>
        <tissue evidence="7">Leaf</tissue>
    </source>
</reference>
<keyword evidence="2 4" id="KW-0863">Zinc-finger</keyword>
<dbReference type="GO" id="GO:0008270">
    <property type="term" value="F:zinc ion binding"/>
    <property type="evidence" value="ECO:0007669"/>
    <property type="project" value="UniProtKB-KW"/>
</dbReference>